<dbReference type="PANTHER" id="PTHR19305:SF9">
    <property type="entry name" value="SYNAPTOSOMAL-ASSOCIATED PROTEIN 29"/>
    <property type="match status" value="1"/>
</dbReference>
<dbReference type="GO" id="GO:0031629">
    <property type="term" value="P:synaptic vesicle fusion to presynaptic active zone membrane"/>
    <property type="evidence" value="ECO:0007669"/>
    <property type="project" value="TreeGrafter"/>
</dbReference>
<dbReference type="CDD" id="cd15887">
    <property type="entry name" value="SNARE_SNAP29N"/>
    <property type="match status" value="1"/>
</dbReference>
<dbReference type="SMART" id="SM00397">
    <property type="entry name" value="t_SNARE"/>
    <property type="match status" value="2"/>
</dbReference>
<dbReference type="GO" id="GO:0015031">
    <property type="term" value="P:protein transport"/>
    <property type="evidence" value="ECO:0007669"/>
    <property type="project" value="UniProtKB-KW"/>
</dbReference>
<dbReference type="GO" id="GO:0031201">
    <property type="term" value="C:SNARE complex"/>
    <property type="evidence" value="ECO:0007669"/>
    <property type="project" value="TreeGrafter"/>
</dbReference>
<feature type="compositionally biased region" description="Acidic residues" evidence="5">
    <location>
        <begin position="10"/>
        <end position="19"/>
    </location>
</feature>
<dbReference type="AlphaFoldDB" id="A0AAV4JBB6"/>
<dbReference type="GO" id="GO:0005484">
    <property type="term" value="F:SNAP receptor activity"/>
    <property type="evidence" value="ECO:0007669"/>
    <property type="project" value="TreeGrafter"/>
</dbReference>
<dbReference type="GO" id="GO:0016082">
    <property type="term" value="P:synaptic vesicle priming"/>
    <property type="evidence" value="ECO:0007669"/>
    <property type="project" value="TreeGrafter"/>
</dbReference>
<evidence type="ECO:0000256" key="2">
    <source>
        <dbReference type="ARBA" id="ARBA00022448"/>
    </source>
</evidence>
<evidence type="ECO:0000256" key="3">
    <source>
        <dbReference type="ARBA" id="ARBA00022927"/>
    </source>
</evidence>
<feature type="compositionally biased region" description="Polar residues" evidence="5">
    <location>
        <begin position="27"/>
        <end position="45"/>
    </location>
</feature>
<dbReference type="EMBL" id="BMAT01013778">
    <property type="protein sequence ID" value="GFS20088.1"/>
    <property type="molecule type" value="Genomic_DNA"/>
</dbReference>
<dbReference type="GO" id="GO:0005886">
    <property type="term" value="C:plasma membrane"/>
    <property type="evidence" value="ECO:0007669"/>
    <property type="project" value="TreeGrafter"/>
</dbReference>
<evidence type="ECO:0000256" key="1">
    <source>
        <dbReference type="ARBA" id="ARBA00009480"/>
    </source>
</evidence>
<dbReference type="SUPFAM" id="SSF58038">
    <property type="entry name" value="SNARE fusion complex"/>
    <property type="match status" value="2"/>
</dbReference>
<dbReference type="InterPro" id="IPR000727">
    <property type="entry name" value="T_SNARE_dom"/>
</dbReference>
<comment type="similarity">
    <text evidence="1">Belongs to the SNAP-25 family.</text>
</comment>
<gene>
    <name evidence="7" type="ORF">ElyMa_006890000</name>
</gene>
<feature type="region of interest" description="Disordered" evidence="5">
    <location>
        <begin position="1"/>
        <end position="80"/>
    </location>
</feature>
<dbReference type="Proteomes" id="UP000762676">
    <property type="component" value="Unassembled WGS sequence"/>
</dbReference>
<keyword evidence="2" id="KW-0813">Transport</keyword>
<name>A0AAV4JBB6_9GAST</name>
<feature type="domain" description="T-SNARE coiled-coil homology" evidence="6">
    <location>
        <begin position="238"/>
        <end position="300"/>
    </location>
</feature>
<evidence type="ECO:0000313" key="8">
    <source>
        <dbReference type="Proteomes" id="UP000762676"/>
    </source>
</evidence>
<evidence type="ECO:0000256" key="5">
    <source>
        <dbReference type="SAM" id="MobiDB-lite"/>
    </source>
</evidence>
<keyword evidence="4" id="KW-0175">Coiled coil</keyword>
<dbReference type="Gene3D" id="1.20.5.110">
    <property type="match status" value="2"/>
</dbReference>
<keyword evidence="8" id="KW-1185">Reference proteome</keyword>
<evidence type="ECO:0000259" key="6">
    <source>
        <dbReference type="PROSITE" id="PS50192"/>
    </source>
</evidence>
<evidence type="ECO:0000313" key="7">
    <source>
        <dbReference type="EMBL" id="GFS20088.1"/>
    </source>
</evidence>
<dbReference type="GO" id="GO:0019905">
    <property type="term" value="F:syntaxin binding"/>
    <property type="evidence" value="ECO:0007669"/>
    <property type="project" value="TreeGrafter"/>
</dbReference>
<protein>
    <submittedName>
        <fullName evidence="7">Synaptosomal-associated protein 29</fullName>
    </submittedName>
</protein>
<proteinExistence type="inferred from homology"/>
<feature type="domain" description="T-SNARE coiled-coil homology" evidence="6">
    <location>
        <begin position="94"/>
        <end position="156"/>
    </location>
</feature>
<dbReference type="PANTHER" id="PTHR19305">
    <property type="entry name" value="SYNAPTOSOMAL ASSOCIATED PROTEIN"/>
    <property type="match status" value="1"/>
</dbReference>
<dbReference type="GO" id="GO:0098793">
    <property type="term" value="C:presynapse"/>
    <property type="evidence" value="ECO:0007669"/>
    <property type="project" value="GOC"/>
</dbReference>
<keyword evidence="3" id="KW-0653">Protein transport</keyword>
<evidence type="ECO:0000256" key="4">
    <source>
        <dbReference type="ARBA" id="ARBA00023054"/>
    </source>
</evidence>
<accession>A0AAV4JBB6</accession>
<comment type="caution">
    <text evidence="7">The sequence shown here is derived from an EMBL/GenBank/DDBJ whole genome shotgun (WGS) entry which is preliminary data.</text>
</comment>
<sequence length="303" mass="33854">MSRYKSSNPFEEDDEDDSDFVLVGKSKPSTTYTYDNTSSLSSPSSMRGVGGQLRSQNTYSSSAHSSSSTGYGYRGEAESNPFEDRRQHLMTQINESENRQLDSTQRALASIYESEAMGVATAEELVRQGEVLDNIETKTDGMQQTLNTSQRHINNIKSVFGGIKNWWSGGGKKPAANSQTHSNDANTRLRATIEKQQPKVDTSGFYEDDDRDLDSKFMAGSRKPGDGQYSVIQPVTRSAREDELDFNLGMMSEGMSRLKGLAQGLGDEIERQNDQLDRINVKVDNTDDLLSNQNRQMRRILKK</sequence>
<organism evidence="7 8">
    <name type="scientific">Elysia marginata</name>
    <dbReference type="NCBI Taxonomy" id="1093978"/>
    <lineage>
        <taxon>Eukaryota</taxon>
        <taxon>Metazoa</taxon>
        <taxon>Spiralia</taxon>
        <taxon>Lophotrochozoa</taxon>
        <taxon>Mollusca</taxon>
        <taxon>Gastropoda</taxon>
        <taxon>Heterobranchia</taxon>
        <taxon>Euthyneura</taxon>
        <taxon>Panpulmonata</taxon>
        <taxon>Sacoglossa</taxon>
        <taxon>Placobranchoidea</taxon>
        <taxon>Plakobranchidae</taxon>
        <taxon>Elysia</taxon>
    </lineage>
</organism>
<dbReference type="CDD" id="cd15856">
    <property type="entry name" value="SNARE_SNAP29C"/>
    <property type="match status" value="1"/>
</dbReference>
<dbReference type="FunFam" id="1.20.5.110:FF:000041">
    <property type="entry name" value="Synaptosomal-associated protein 29"/>
    <property type="match status" value="1"/>
</dbReference>
<reference evidence="7 8" key="1">
    <citation type="journal article" date="2021" name="Elife">
        <title>Chloroplast acquisition without the gene transfer in kleptoplastic sea slugs, Plakobranchus ocellatus.</title>
        <authorList>
            <person name="Maeda T."/>
            <person name="Takahashi S."/>
            <person name="Yoshida T."/>
            <person name="Shimamura S."/>
            <person name="Takaki Y."/>
            <person name="Nagai Y."/>
            <person name="Toyoda A."/>
            <person name="Suzuki Y."/>
            <person name="Arimoto A."/>
            <person name="Ishii H."/>
            <person name="Satoh N."/>
            <person name="Nishiyama T."/>
            <person name="Hasebe M."/>
            <person name="Maruyama T."/>
            <person name="Minagawa J."/>
            <person name="Obokata J."/>
            <person name="Shigenobu S."/>
        </authorList>
    </citation>
    <scope>NUCLEOTIDE SEQUENCE [LARGE SCALE GENOMIC DNA]</scope>
</reference>
<dbReference type="PROSITE" id="PS50192">
    <property type="entry name" value="T_SNARE"/>
    <property type="match status" value="2"/>
</dbReference>